<gene>
    <name evidence="3" type="ORF">Ahy_A04g017279</name>
</gene>
<evidence type="ECO:0000256" key="1">
    <source>
        <dbReference type="ARBA" id="ARBA00022737"/>
    </source>
</evidence>
<evidence type="ECO:0000313" key="4">
    <source>
        <dbReference type="Proteomes" id="UP000289738"/>
    </source>
</evidence>
<feature type="domain" description="Disease resistance protein winged helix" evidence="2">
    <location>
        <begin position="64"/>
        <end position="133"/>
    </location>
</feature>
<dbReference type="STRING" id="3818.A0A445DAL3"/>
<dbReference type="PANTHER" id="PTHR23155:SF1193">
    <property type="entry name" value="DISEASE RESISTANCE PROTEIN RPP13-RELATED"/>
    <property type="match status" value="1"/>
</dbReference>
<evidence type="ECO:0000313" key="3">
    <source>
        <dbReference type="EMBL" id="RYR60211.1"/>
    </source>
</evidence>
<name>A0A445DAL3_ARAHY</name>
<dbReference type="Proteomes" id="UP000289738">
    <property type="component" value="Chromosome A04"/>
</dbReference>
<sequence length="151" mass="17348">MFSTWTTKWSKDSWTTESCAYRFVTILKVVKSILKSILNLFTGLKLSYDSLPQRLKPCFLYFGMYPEDFAIPVKRLIKLWVAEGLIQPPNTGILNVPEVEDIAEEYLNELVMVAKRSDGGVKSSRIYYLLLDICISESKSDKDLEFALSKF</sequence>
<dbReference type="EMBL" id="SDMP01000004">
    <property type="protein sequence ID" value="RYR60211.1"/>
    <property type="molecule type" value="Genomic_DNA"/>
</dbReference>
<dbReference type="GO" id="GO:0098542">
    <property type="term" value="P:defense response to other organism"/>
    <property type="evidence" value="ECO:0007669"/>
    <property type="project" value="TreeGrafter"/>
</dbReference>
<dbReference type="InterPro" id="IPR058922">
    <property type="entry name" value="WHD_DRP"/>
</dbReference>
<dbReference type="InterPro" id="IPR036388">
    <property type="entry name" value="WH-like_DNA-bd_sf"/>
</dbReference>
<protein>
    <recommendedName>
        <fullName evidence="2">Disease resistance protein winged helix domain-containing protein</fullName>
    </recommendedName>
</protein>
<evidence type="ECO:0000259" key="2">
    <source>
        <dbReference type="Pfam" id="PF23559"/>
    </source>
</evidence>
<proteinExistence type="predicted"/>
<comment type="caution">
    <text evidence="3">The sequence shown here is derived from an EMBL/GenBank/DDBJ whole genome shotgun (WGS) entry which is preliminary data.</text>
</comment>
<dbReference type="PANTHER" id="PTHR23155">
    <property type="entry name" value="DISEASE RESISTANCE PROTEIN RP"/>
    <property type="match status" value="1"/>
</dbReference>
<dbReference type="Gene3D" id="1.10.10.10">
    <property type="entry name" value="Winged helix-like DNA-binding domain superfamily/Winged helix DNA-binding domain"/>
    <property type="match status" value="1"/>
</dbReference>
<dbReference type="InterPro" id="IPR044974">
    <property type="entry name" value="Disease_R_plants"/>
</dbReference>
<keyword evidence="4" id="KW-1185">Reference proteome</keyword>
<dbReference type="AlphaFoldDB" id="A0A445DAL3"/>
<keyword evidence="1" id="KW-0677">Repeat</keyword>
<organism evidence="3 4">
    <name type="scientific">Arachis hypogaea</name>
    <name type="common">Peanut</name>
    <dbReference type="NCBI Taxonomy" id="3818"/>
    <lineage>
        <taxon>Eukaryota</taxon>
        <taxon>Viridiplantae</taxon>
        <taxon>Streptophyta</taxon>
        <taxon>Embryophyta</taxon>
        <taxon>Tracheophyta</taxon>
        <taxon>Spermatophyta</taxon>
        <taxon>Magnoliopsida</taxon>
        <taxon>eudicotyledons</taxon>
        <taxon>Gunneridae</taxon>
        <taxon>Pentapetalae</taxon>
        <taxon>rosids</taxon>
        <taxon>fabids</taxon>
        <taxon>Fabales</taxon>
        <taxon>Fabaceae</taxon>
        <taxon>Papilionoideae</taxon>
        <taxon>50 kb inversion clade</taxon>
        <taxon>dalbergioids sensu lato</taxon>
        <taxon>Dalbergieae</taxon>
        <taxon>Pterocarpus clade</taxon>
        <taxon>Arachis</taxon>
    </lineage>
</organism>
<dbReference type="Pfam" id="PF23559">
    <property type="entry name" value="WHD_DRP"/>
    <property type="match status" value="1"/>
</dbReference>
<accession>A0A445DAL3</accession>
<reference evidence="3 4" key="1">
    <citation type="submission" date="2019-01" db="EMBL/GenBank/DDBJ databases">
        <title>Sequencing of cultivated peanut Arachis hypogaea provides insights into genome evolution and oil improvement.</title>
        <authorList>
            <person name="Chen X."/>
        </authorList>
    </citation>
    <scope>NUCLEOTIDE SEQUENCE [LARGE SCALE GENOMIC DNA]</scope>
    <source>
        <strain evidence="4">cv. Fuhuasheng</strain>
        <tissue evidence="3">Leaves</tissue>
    </source>
</reference>